<sequence>MDPVGHDQNQPLRPKSYKLIRFIICFIIIVVATISAFKIWKSHLENPSTAAQIACSVTLDHHLCFNSISSLQKNTSNCSSTANPSKIFALSLQVSINELSKMSPFLEKLISKAKWEWTVKALRNCQDGFYDSISILNISLVLVGDYPNENFLRETNVSSYLTEKIRNAGENIDKCRSGLFLTELYDEKKNGNEIEMKIENAYSYVDNSLRILKHIDQIHEKLNPTIGNIIDCHYLTATLGLGFAPYIFLAVLIILVVKNMY</sequence>
<comment type="caution">
    <text evidence="1">The sequence shown here is derived from an EMBL/GenBank/DDBJ whole genome shotgun (WGS) entry which is preliminary data.</text>
</comment>
<accession>A0ACC0CFX5</accession>
<proteinExistence type="predicted"/>
<evidence type="ECO:0000313" key="1">
    <source>
        <dbReference type="EMBL" id="KAI5683718.1"/>
    </source>
</evidence>
<dbReference type="EMBL" id="CM044701">
    <property type="protein sequence ID" value="KAI5683718.1"/>
    <property type="molecule type" value="Genomic_DNA"/>
</dbReference>
<gene>
    <name evidence="1" type="ORF">M9H77_04946</name>
</gene>
<organism evidence="1 2">
    <name type="scientific">Catharanthus roseus</name>
    <name type="common">Madagascar periwinkle</name>
    <name type="synonym">Vinca rosea</name>
    <dbReference type="NCBI Taxonomy" id="4058"/>
    <lineage>
        <taxon>Eukaryota</taxon>
        <taxon>Viridiplantae</taxon>
        <taxon>Streptophyta</taxon>
        <taxon>Embryophyta</taxon>
        <taxon>Tracheophyta</taxon>
        <taxon>Spermatophyta</taxon>
        <taxon>Magnoliopsida</taxon>
        <taxon>eudicotyledons</taxon>
        <taxon>Gunneridae</taxon>
        <taxon>Pentapetalae</taxon>
        <taxon>asterids</taxon>
        <taxon>lamiids</taxon>
        <taxon>Gentianales</taxon>
        <taxon>Apocynaceae</taxon>
        <taxon>Rauvolfioideae</taxon>
        <taxon>Vinceae</taxon>
        <taxon>Catharanthinae</taxon>
        <taxon>Catharanthus</taxon>
    </lineage>
</organism>
<evidence type="ECO:0000313" key="2">
    <source>
        <dbReference type="Proteomes" id="UP001060085"/>
    </source>
</evidence>
<reference evidence="2" key="1">
    <citation type="journal article" date="2023" name="Nat. Plants">
        <title>Single-cell RNA sequencing provides a high-resolution roadmap for understanding the multicellular compartmentation of specialized metabolism.</title>
        <authorList>
            <person name="Sun S."/>
            <person name="Shen X."/>
            <person name="Li Y."/>
            <person name="Li Y."/>
            <person name="Wang S."/>
            <person name="Li R."/>
            <person name="Zhang H."/>
            <person name="Shen G."/>
            <person name="Guo B."/>
            <person name="Wei J."/>
            <person name="Xu J."/>
            <person name="St-Pierre B."/>
            <person name="Chen S."/>
            <person name="Sun C."/>
        </authorList>
    </citation>
    <scope>NUCLEOTIDE SEQUENCE [LARGE SCALE GENOMIC DNA]</scope>
</reference>
<name>A0ACC0CFX5_CATRO</name>
<protein>
    <submittedName>
        <fullName evidence="1">Uncharacterized protein</fullName>
    </submittedName>
</protein>
<dbReference type="Proteomes" id="UP001060085">
    <property type="component" value="Linkage Group LG01"/>
</dbReference>
<keyword evidence="2" id="KW-1185">Reference proteome</keyword>